<feature type="compositionally biased region" description="Polar residues" evidence="1">
    <location>
        <begin position="13"/>
        <end position="41"/>
    </location>
</feature>
<keyword evidence="3" id="KW-1185">Reference proteome</keyword>
<reference evidence="4" key="1">
    <citation type="submission" date="2016-11" db="UniProtKB">
        <authorList>
            <consortium name="WormBaseParasite"/>
        </authorList>
    </citation>
    <scope>IDENTIFICATION</scope>
</reference>
<feature type="region of interest" description="Disordered" evidence="1">
    <location>
        <begin position="1"/>
        <end position="102"/>
    </location>
</feature>
<dbReference type="GO" id="GO:0005524">
    <property type="term" value="F:ATP binding"/>
    <property type="evidence" value="ECO:0007669"/>
    <property type="project" value="InterPro"/>
</dbReference>
<feature type="compositionally biased region" description="Basic and acidic residues" evidence="1">
    <location>
        <begin position="81"/>
        <end position="102"/>
    </location>
</feature>
<feature type="compositionally biased region" description="Polar residues" evidence="1">
    <location>
        <begin position="431"/>
        <end position="443"/>
    </location>
</feature>
<evidence type="ECO:0000256" key="1">
    <source>
        <dbReference type="SAM" id="MobiDB-lite"/>
    </source>
</evidence>
<feature type="compositionally biased region" description="Basic residues" evidence="1">
    <location>
        <begin position="45"/>
        <end position="54"/>
    </location>
</feature>
<dbReference type="PANTHER" id="PTHR11909">
    <property type="entry name" value="CASEIN KINASE-RELATED"/>
    <property type="match status" value="1"/>
</dbReference>
<dbReference type="InterPro" id="IPR050235">
    <property type="entry name" value="CK1_Ser-Thr_kinase"/>
</dbReference>
<feature type="compositionally biased region" description="Basic and acidic residues" evidence="1">
    <location>
        <begin position="532"/>
        <end position="568"/>
    </location>
</feature>
<dbReference type="WBParaSite" id="L893_g10500.t1">
    <property type="protein sequence ID" value="L893_g10500.t1"/>
    <property type="gene ID" value="L893_g10500"/>
</dbReference>
<dbReference type="SUPFAM" id="SSF56112">
    <property type="entry name" value="Protein kinase-like (PK-like)"/>
    <property type="match status" value="1"/>
</dbReference>
<dbReference type="Proteomes" id="UP000095287">
    <property type="component" value="Unplaced"/>
</dbReference>
<accession>A0A1I7XXL5</accession>
<feature type="region of interest" description="Disordered" evidence="1">
    <location>
        <begin position="589"/>
        <end position="611"/>
    </location>
</feature>
<dbReference type="GO" id="GO:0004672">
    <property type="term" value="F:protein kinase activity"/>
    <property type="evidence" value="ECO:0007669"/>
    <property type="project" value="InterPro"/>
</dbReference>
<feature type="compositionally biased region" description="Basic residues" evidence="1">
    <location>
        <begin position="70"/>
        <end position="80"/>
    </location>
</feature>
<protein>
    <submittedName>
        <fullName evidence="4">Protein kinase domain-containing protein</fullName>
    </submittedName>
</protein>
<dbReference type="AlphaFoldDB" id="A0A1I7XXL5"/>
<evidence type="ECO:0000313" key="3">
    <source>
        <dbReference type="Proteomes" id="UP000095287"/>
    </source>
</evidence>
<dbReference type="InterPro" id="IPR011009">
    <property type="entry name" value="Kinase-like_dom_sf"/>
</dbReference>
<dbReference type="Gene3D" id="1.10.510.10">
    <property type="entry name" value="Transferase(Phosphotransferase) domain 1"/>
    <property type="match status" value="1"/>
</dbReference>
<sequence length="611" mass="70612">MRSSDDAAVNLVMSRSSLCNPQKNMPNSTSTRDSKISSHAGQSVKFKKSKKKERQTRDDSSENDCEPQLKVKKSKKAKKEKKTESEVESKTSRKEETVKAMEPGDKIHCDNGAFRIVKILGSGALGDVYKVGVCGASGKFYAMKTERRKLPKGTHCLKYEVIVLKNIYECKDRERLKHFIRMVDRGLTTKYSFLVMTLIGPTLKEIRSDILKTDFTHSTAIRLGIQTFDAIADLHYLGYIHRDIKPSNFAIGCGKQSNVVYMFDFKLAQSIKRLGRTRMQGVEMRVYASSYASRNAHRQREQSRRDDLESWLYMAIEFFDRKLLPWRNLTNGELIRVQKEQFFRHQNPEMYKSAPSQFRAIADKINQTRSEEEPNYENIMLILIQVKKKIGCAMDDPYDWDIGEKPMRREFDSHIELKKHKSRKHKEDKQSSINSTDNESDVANETPEKAVPTSSIQRRQLKRREERPLVTQGSSEEKDIPATLAQRRTLKRREKQPSPTQGASEEQNFPATLAQKSNVKTRELQQFPRQGSFEKKRDGQLEKRLPKMKAVQDKVEIPKAEEKKEKTECERQLEFDMYYSCHSRQMPVIVKQPTQDDKASVTGEEPSNEDA</sequence>
<dbReference type="Pfam" id="PF00069">
    <property type="entry name" value="Pkinase"/>
    <property type="match status" value="1"/>
</dbReference>
<dbReference type="SMART" id="SM00220">
    <property type="entry name" value="S_TKc"/>
    <property type="match status" value="1"/>
</dbReference>
<evidence type="ECO:0000313" key="4">
    <source>
        <dbReference type="WBParaSite" id="L893_g10500.t1"/>
    </source>
</evidence>
<feature type="compositionally biased region" description="Polar residues" evidence="1">
    <location>
        <begin position="497"/>
        <end position="518"/>
    </location>
</feature>
<feature type="domain" description="Protein kinase" evidence="2">
    <location>
        <begin position="114"/>
        <end position="384"/>
    </location>
</feature>
<organism evidence="3 4">
    <name type="scientific">Steinernema glaseri</name>
    <dbReference type="NCBI Taxonomy" id="37863"/>
    <lineage>
        <taxon>Eukaryota</taxon>
        <taxon>Metazoa</taxon>
        <taxon>Ecdysozoa</taxon>
        <taxon>Nematoda</taxon>
        <taxon>Chromadorea</taxon>
        <taxon>Rhabditida</taxon>
        <taxon>Tylenchina</taxon>
        <taxon>Panagrolaimomorpha</taxon>
        <taxon>Strongyloidoidea</taxon>
        <taxon>Steinernematidae</taxon>
        <taxon>Steinernema</taxon>
    </lineage>
</organism>
<evidence type="ECO:0000259" key="2">
    <source>
        <dbReference type="PROSITE" id="PS50011"/>
    </source>
</evidence>
<dbReference type="PROSITE" id="PS50011">
    <property type="entry name" value="PROTEIN_KINASE_DOM"/>
    <property type="match status" value="1"/>
</dbReference>
<feature type="region of interest" description="Disordered" evidence="1">
    <location>
        <begin position="414"/>
        <end position="568"/>
    </location>
</feature>
<name>A0A1I7XXL5_9BILA</name>
<proteinExistence type="predicted"/>
<dbReference type="InterPro" id="IPR000719">
    <property type="entry name" value="Prot_kinase_dom"/>
</dbReference>